<comment type="caution">
    <text evidence="1">The sequence shown here is derived from an EMBL/GenBank/DDBJ whole genome shotgun (WGS) entry which is preliminary data.</text>
</comment>
<proteinExistence type="predicted"/>
<keyword evidence="2" id="KW-1185">Reference proteome</keyword>
<dbReference type="EMBL" id="MU827783">
    <property type="protein sequence ID" value="KAJ7336058.1"/>
    <property type="molecule type" value="Genomic_DNA"/>
</dbReference>
<gene>
    <name evidence="1" type="ORF">OS493_013433</name>
</gene>
<sequence>MKSKTEDLADKIITPNGFVSLLPGLCLERSATSQKLDSSMSSPGKLKADIDRAAFRAGKLPVETESSLEIITGPANRLLLTKEILDFCGALPIYKTEHIKVDPSNGNGTASK</sequence>
<dbReference type="OrthoDB" id="5988923at2759"/>
<evidence type="ECO:0000313" key="2">
    <source>
        <dbReference type="Proteomes" id="UP001163046"/>
    </source>
</evidence>
<evidence type="ECO:0000313" key="1">
    <source>
        <dbReference type="EMBL" id="KAJ7336058.1"/>
    </source>
</evidence>
<reference evidence="1" key="1">
    <citation type="submission" date="2023-01" db="EMBL/GenBank/DDBJ databases">
        <title>Genome assembly of the deep-sea coral Lophelia pertusa.</title>
        <authorList>
            <person name="Herrera S."/>
            <person name="Cordes E."/>
        </authorList>
    </citation>
    <scope>NUCLEOTIDE SEQUENCE</scope>
    <source>
        <strain evidence="1">USNM1676648</strain>
        <tissue evidence="1">Polyp</tissue>
    </source>
</reference>
<accession>A0A9W9YDM0</accession>
<protein>
    <submittedName>
        <fullName evidence="1">Uncharacterized protein</fullName>
    </submittedName>
</protein>
<organism evidence="1 2">
    <name type="scientific">Desmophyllum pertusum</name>
    <dbReference type="NCBI Taxonomy" id="174260"/>
    <lineage>
        <taxon>Eukaryota</taxon>
        <taxon>Metazoa</taxon>
        <taxon>Cnidaria</taxon>
        <taxon>Anthozoa</taxon>
        <taxon>Hexacorallia</taxon>
        <taxon>Scleractinia</taxon>
        <taxon>Caryophylliina</taxon>
        <taxon>Caryophylliidae</taxon>
        <taxon>Desmophyllum</taxon>
    </lineage>
</organism>
<dbReference type="Proteomes" id="UP001163046">
    <property type="component" value="Unassembled WGS sequence"/>
</dbReference>
<dbReference type="AlphaFoldDB" id="A0A9W9YDM0"/>
<name>A0A9W9YDM0_9CNID</name>